<comment type="caution">
    <text evidence="2">The sequence shown here is derived from an EMBL/GenBank/DDBJ whole genome shotgun (WGS) entry which is preliminary data.</text>
</comment>
<organism evidence="2 3">
    <name type="scientific">Microbispora oryzae</name>
    <dbReference type="NCBI Taxonomy" id="2806554"/>
    <lineage>
        <taxon>Bacteria</taxon>
        <taxon>Bacillati</taxon>
        <taxon>Actinomycetota</taxon>
        <taxon>Actinomycetes</taxon>
        <taxon>Streptosporangiales</taxon>
        <taxon>Streptosporangiaceae</taxon>
        <taxon>Microbispora</taxon>
    </lineage>
</organism>
<dbReference type="AlphaFoldDB" id="A0A940WKK8"/>
<keyword evidence="3" id="KW-1185">Reference proteome</keyword>
<dbReference type="RefSeq" id="WP_210158514.1">
    <property type="nucleotide sequence ID" value="NZ_JAFCNB010000018.1"/>
</dbReference>
<feature type="region of interest" description="Disordered" evidence="1">
    <location>
        <begin position="1"/>
        <end position="38"/>
    </location>
</feature>
<proteinExistence type="predicted"/>
<gene>
    <name evidence="2" type="ORF">JOL79_25970</name>
</gene>
<reference evidence="2" key="1">
    <citation type="submission" date="2021-02" db="EMBL/GenBank/DDBJ databases">
        <title>Draft genome sequence of Microbispora sp. RL4-1S isolated from rice leaves in Thailand.</title>
        <authorList>
            <person name="Muangham S."/>
            <person name="Duangmal K."/>
        </authorList>
    </citation>
    <scope>NUCLEOTIDE SEQUENCE</scope>
    <source>
        <strain evidence="2">RL4-1S</strain>
    </source>
</reference>
<dbReference type="Pfam" id="PF13646">
    <property type="entry name" value="HEAT_2"/>
    <property type="match status" value="1"/>
</dbReference>
<dbReference type="InterPro" id="IPR011989">
    <property type="entry name" value="ARM-like"/>
</dbReference>
<evidence type="ECO:0000256" key="1">
    <source>
        <dbReference type="SAM" id="MobiDB-lite"/>
    </source>
</evidence>
<dbReference type="EMBL" id="JAFCNB010000018">
    <property type="protein sequence ID" value="MBP2707236.1"/>
    <property type="molecule type" value="Genomic_DNA"/>
</dbReference>
<dbReference type="Gene3D" id="1.25.10.10">
    <property type="entry name" value="Leucine-rich Repeat Variant"/>
    <property type="match status" value="1"/>
</dbReference>
<dbReference type="Proteomes" id="UP000674234">
    <property type="component" value="Unassembled WGS sequence"/>
</dbReference>
<dbReference type="SUPFAM" id="SSF48371">
    <property type="entry name" value="ARM repeat"/>
    <property type="match status" value="1"/>
</dbReference>
<feature type="compositionally biased region" description="Basic and acidic residues" evidence="1">
    <location>
        <begin position="11"/>
        <end position="26"/>
    </location>
</feature>
<dbReference type="InterPro" id="IPR016024">
    <property type="entry name" value="ARM-type_fold"/>
</dbReference>
<accession>A0A940WKK8</accession>
<evidence type="ECO:0000313" key="2">
    <source>
        <dbReference type="EMBL" id="MBP2707236.1"/>
    </source>
</evidence>
<protein>
    <submittedName>
        <fullName evidence="2">HEAT repeat domain-containing protein</fullName>
    </submittedName>
</protein>
<sequence>MGASEGPYDGDGQRRQSHAGHDRDGGRPASWPYARGAAGHEPSAIEELVRSALVDRDPHGPARWQAIAALQEHGDMETFTVARRLCANGDVPERVLGVDILGELGRSRPFIDLALPVLRYLAVSETDPRVLYSVLIAFGHLRDRRALSSVIMLSGHENPAVRYGAAYALPHVLGDPPDEAGLTALRRLTADPDEDVADWASLGLNLGGLAMSGSAPQTGASAASGEFDDLGGQIFDP</sequence>
<name>A0A940WKK8_9ACTN</name>
<evidence type="ECO:0000313" key="3">
    <source>
        <dbReference type="Proteomes" id="UP000674234"/>
    </source>
</evidence>